<name>A0A7N0TAH3_KALFE</name>
<proteinExistence type="predicted"/>
<dbReference type="EnsemblPlants" id="Kaladp0030s0132.1.v1.1">
    <property type="protein sequence ID" value="Kaladp0030s0132.1.v1.1.CDS.1"/>
    <property type="gene ID" value="Kaladp0030s0132.v1.1"/>
</dbReference>
<accession>A0A7N0TAH3</accession>
<reference evidence="1" key="1">
    <citation type="submission" date="2021-01" db="UniProtKB">
        <authorList>
            <consortium name="EnsemblPlants"/>
        </authorList>
    </citation>
    <scope>IDENTIFICATION</scope>
</reference>
<dbReference type="Gramene" id="Kaladp0030s0132.1.v1.1">
    <property type="protein sequence ID" value="Kaladp0030s0132.1.v1.1.CDS.1"/>
    <property type="gene ID" value="Kaladp0030s0132.v1.1"/>
</dbReference>
<sequence length="85" mass="9847">MACDDDVSMDSTCSRYGYISPKTSMHRRTYSTLSLKMPKHISSPLHIILKCNFRIRSISMKLTRNKSRFTDKIKECAVSDQNKRS</sequence>
<organism evidence="1 2">
    <name type="scientific">Kalanchoe fedtschenkoi</name>
    <name type="common">Lavender scallops</name>
    <name type="synonym">South American air plant</name>
    <dbReference type="NCBI Taxonomy" id="63787"/>
    <lineage>
        <taxon>Eukaryota</taxon>
        <taxon>Viridiplantae</taxon>
        <taxon>Streptophyta</taxon>
        <taxon>Embryophyta</taxon>
        <taxon>Tracheophyta</taxon>
        <taxon>Spermatophyta</taxon>
        <taxon>Magnoliopsida</taxon>
        <taxon>eudicotyledons</taxon>
        <taxon>Gunneridae</taxon>
        <taxon>Pentapetalae</taxon>
        <taxon>Saxifragales</taxon>
        <taxon>Crassulaceae</taxon>
        <taxon>Kalanchoe</taxon>
    </lineage>
</organism>
<evidence type="ECO:0000313" key="1">
    <source>
        <dbReference type="EnsemblPlants" id="Kaladp0030s0132.1.v1.1.CDS.1"/>
    </source>
</evidence>
<keyword evidence="2" id="KW-1185">Reference proteome</keyword>
<dbReference type="Proteomes" id="UP000594263">
    <property type="component" value="Unplaced"/>
</dbReference>
<protein>
    <submittedName>
        <fullName evidence="1">Uncharacterized protein</fullName>
    </submittedName>
</protein>
<dbReference type="AlphaFoldDB" id="A0A7N0TAH3"/>
<evidence type="ECO:0000313" key="2">
    <source>
        <dbReference type="Proteomes" id="UP000594263"/>
    </source>
</evidence>